<dbReference type="Gene3D" id="1.10.357.10">
    <property type="entry name" value="Tetracycline Repressor, domain 2"/>
    <property type="match status" value="1"/>
</dbReference>
<dbReference type="PROSITE" id="PS50977">
    <property type="entry name" value="HTH_TETR_2"/>
    <property type="match status" value="1"/>
</dbReference>
<feature type="DNA-binding region" description="H-T-H motif" evidence="4">
    <location>
        <begin position="41"/>
        <end position="60"/>
    </location>
</feature>
<protein>
    <submittedName>
        <fullName evidence="6">TetR family transcriptional regulator</fullName>
    </submittedName>
</protein>
<evidence type="ECO:0000256" key="3">
    <source>
        <dbReference type="ARBA" id="ARBA00023163"/>
    </source>
</evidence>
<keyword evidence="2 4" id="KW-0238">DNA-binding</keyword>
<evidence type="ECO:0000313" key="7">
    <source>
        <dbReference type="Proteomes" id="UP001161391"/>
    </source>
</evidence>
<dbReference type="PANTHER" id="PTHR47506">
    <property type="entry name" value="TRANSCRIPTIONAL REGULATORY PROTEIN"/>
    <property type="match status" value="1"/>
</dbReference>
<dbReference type="InterPro" id="IPR001647">
    <property type="entry name" value="HTH_TetR"/>
</dbReference>
<dbReference type="Gene3D" id="1.10.10.60">
    <property type="entry name" value="Homeodomain-like"/>
    <property type="match status" value="1"/>
</dbReference>
<organism evidence="6 7">
    <name type="scientific">Algimonas ampicilliniresistens</name>
    <dbReference type="NCBI Taxonomy" id="1298735"/>
    <lineage>
        <taxon>Bacteria</taxon>
        <taxon>Pseudomonadati</taxon>
        <taxon>Pseudomonadota</taxon>
        <taxon>Alphaproteobacteria</taxon>
        <taxon>Maricaulales</taxon>
        <taxon>Robiginitomaculaceae</taxon>
        <taxon>Algimonas</taxon>
    </lineage>
</organism>
<evidence type="ECO:0000256" key="4">
    <source>
        <dbReference type="PROSITE-ProRule" id="PRU00335"/>
    </source>
</evidence>
<evidence type="ECO:0000259" key="5">
    <source>
        <dbReference type="PROSITE" id="PS50977"/>
    </source>
</evidence>
<keyword evidence="1" id="KW-0805">Transcription regulation</keyword>
<evidence type="ECO:0000256" key="2">
    <source>
        <dbReference type="ARBA" id="ARBA00023125"/>
    </source>
</evidence>
<reference evidence="6" key="2">
    <citation type="submission" date="2023-01" db="EMBL/GenBank/DDBJ databases">
        <title>Draft genome sequence of Algimonas ampicilliniresistens strain NBRC 108219.</title>
        <authorList>
            <person name="Sun Q."/>
            <person name="Mori K."/>
        </authorList>
    </citation>
    <scope>NUCLEOTIDE SEQUENCE</scope>
    <source>
        <strain evidence="6">NBRC 108219</strain>
    </source>
</reference>
<dbReference type="InterPro" id="IPR009057">
    <property type="entry name" value="Homeodomain-like_sf"/>
</dbReference>
<keyword evidence="3" id="KW-0804">Transcription</keyword>
<dbReference type="PANTHER" id="PTHR47506:SF1">
    <property type="entry name" value="HTH-TYPE TRANSCRIPTIONAL REGULATOR YJDC"/>
    <property type="match status" value="1"/>
</dbReference>
<keyword evidence="7" id="KW-1185">Reference proteome</keyword>
<name>A0ABQ5VAN3_9PROT</name>
<evidence type="ECO:0000256" key="1">
    <source>
        <dbReference type="ARBA" id="ARBA00023015"/>
    </source>
</evidence>
<dbReference type="Pfam" id="PF00440">
    <property type="entry name" value="TetR_N"/>
    <property type="match status" value="1"/>
</dbReference>
<sequence length="210" mass="23042">MNSVTTPQASRLKGRPALFDSDRVEEQVADLFWARGYDGVSISDITSATGLSKSSLYNSFGGKDDLFRKALTRYHKSTVQAGADWLAADDEADPMEKLDQLLRGPADDVHGRDDTRGCFLCNTSADGLGRAPDIDTLVGDGFAKLEAGMTALFRRHAPTAPDTIIRDAARLSLTTYVGLRIRSRMKPTRAEFDSVRIMLVDAVRRLLESD</sequence>
<dbReference type="EMBL" id="BSNK01000002">
    <property type="protein sequence ID" value="GLQ24062.1"/>
    <property type="molecule type" value="Genomic_DNA"/>
</dbReference>
<evidence type="ECO:0000313" key="6">
    <source>
        <dbReference type="EMBL" id="GLQ24062.1"/>
    </source>
</evidence>
<proteinExistence type="predicted"/>
<feature type="domain" description="HTH tetR-type" evidence="5">
    <location>
        <begin position="18"/>
        <end position="78"/>
    </location>
</feature>
<dbReference type="RefSeq" id="WP_284390111.1">
    <property type="nucleotide sequence ID" value="NZ_BSNK01000002.1"/>
</dbReference>
<reference evidence="6" key="1">
    <citation type="journal article" date="2014" name="Int. J. Syst. Evol. Microbiol.">
        <title>Complete genome of a new Firmicutes species belonging to the dominant human colonic microbiota ('Ruminococcus bicirculans') reveals two chromosomes and a selective capacity to utilize plant glucans.</title>
        <authorList>
            <consortium name="NISC Comparative Sequencing Program"/>
            <person name="Wegmann U."/>
            <person name="Louis P."/>
            <person name="Goesmann A."/>
            <person name="Henrissat B."/>
            <person name="Duncan S.H."/>
            <person name="Flint H.J."/>
        </authorList>
    </citation>
    <scope>NUCLEOTIDE SEQUENCE</scope>
    <source>
        <strain evidence="6">NBRC 108219</strain>
    </source>
</reference>
<accession>A0ABQ5VAN3</accession>
<dbReference type="Proteomes" id="UP001161391">
    <property type="component" value="Unassembled WGS sequence"/>
</dbReference>
<gene>
    <name evidence="6" type="ORF">GCM10007853_19360</name>
</gene>
<dbReference type="SUPFAM" id="SSF46689">
    <property type="entry name" value="Homeodomain-like"/>
    <property type="match status" value="1"/>
</dbReference>
<comment type="caution">
    <text evidence="6">The sequence shown here is derived from an EMBL/GenBank/DDBJ whole genome shotgun (WGS) entry which is preliminary data.</text>
</comment>
<dbReference type="SUPFAM" id="SSF48498">
    <property type="entry name" value="Tetracyclin repressor-like, C-terminal domain"/>
    <property type="match status" value="1"/>
</dbReference>
<dbReference type="InterPro" id="IPR036271">
    <property type="entry name" value="Tet_transcr_reg_TetR-rel_C_sf"/>
</dbReference>